<name>A0A556QJH6_9BACT</name>
<evidence type="ECO:0000256" key="1">
    <source>
        <dbReference type="ARBA" id="ARBA00022801"/>
    </source>
</evidence>
<comment type="caution">
    <text evidence="3">The sequence shown here is derived from an EMBL/GenBank/DDBJ whole genome shotgun (WGS) entry which is preliminary data.</text>
</comment>
<sequence>MPAHDPHQLPAGTKSLLDQPYVADAWHGTDPDSAQTLDLYVPAGDGPFPLIVWIHGGGWHSLGKQPHGLWFASEFGPHGFAVASIAYRLTPDAPFPAQIKDCHLALKWLRDHAAEHALDPQRIGVVGHSAGAHLCALLATGGIVKTPEPVQAAVCWSPPCDLDRERGAWPKDTFVWNPEGKFSQTFFPTKAYEPRLARLASPATHAHASMPPLLIVHGDQDPIVPLGQAVRFSEQLRALGVNVVHRTEAGGTHDIINDANNDEALRFFTGILRPKAK</sequence>
<dbReference type="InterPro" id="IPR029058">
    <property type="entry name" value="AB_hydrolase_fold"/>
</dbReference>
<evidence type="ECO:0000259" key="2">
    <source>
        <dbReference type="Pfam" id="PF20434"/>
    </source>
</evidence>
<dbReference type="InterPro" id="IPR049492">
    <property type="entry name" value="BD-FAE-like_dom"/>
</dbReference>
<keyword evidence="1 3" id="KW-0378">Hydrolase</keyword>
<dbReference type="OrthoDB" id="24847at2"/>
<evidence type="ECO:0000313" key="3">
    <source>
        <dbReference type="EMBL" id="TSJ76805.1"/>
    </source>
</evidence>
<reference evidence="3 4" key="1">
    <citation type="submission" date="2019-07" db="EMBL/GenBank/DDBJ databases">
        <title>Description of 53C-WASEF.</title>
        <authorList>
            <person name="Pitt A."/>
            <person name="Hahn M.W."/>
        </authorList>
    </citation>
    <scope>NUCLEOTIDE SEQUENCE [LARGE SCALE GENOMIC DNA]</scope>
    <source>
        <strain evidence="3 4">53C-WASEF</strain>
    </source>
</reference>
<dbReference type="PANTHER" id="PTHR48081:SF13">
    <property type="entry name" value="ALPHA_BETA HYDROLASE"/>
    <property type="match status" value="1"/>
</dbReference>
<dbReference type="EMBL" id="VMBG01000002">
    <property type="protein sequence ID" value="TSJ76805.1"/>
    <property type="molecule type" value="Genomic_DNA"/>
</dbReference>
<dbReference type="Gene3D" id="3.40.50.1820">
    <property type="entry name" value="alpha/beta hydrolase"/>
    <property type="match status" value="1"/>
</dbReference>
<dbReference type="AlphaFoldDB" id="A0A556QJH6"/>
<dbReference type="Proteomes" id="UP000315648">
    <property type="component" value="Unassembled WGS sequence"/>
</dbReference>
<dbReference type="PANTHER" id="PTHR48081">
    <property type="entry name" value="AB HYDROLASE SUPERFAMILY PROTEIN C4A8.06C"/>
    <property type="match status" value="1"/>
</dbReference>
<feature type="domain" description="BD-FAE-like" evidence="2">
    <location>
        <begin position="37"/>
        <end position="236"/>
    </location>
</feature>
<protein>
    <submittedName>
        <fullName evidence="3">Alpha/beta hydrolase</fullName>
    </submittedName>
</protein>
<dbReference type="SUPFAM" id="SSF53474">
    <property type="entry name" value="alpha/beta-Hydrolases"/>
    <property type="match status" value="1"/>
</dbReference>
<organism evidence="3 4">
    <name type="scientific">Rariglobus hedericola</name>
    <dbReference type="NCBI Taxonomy" id="2597822"/>
    <lineage>
        <taxon>Bacteria</taxon>
        <taxon>Pseudomonadati</taxon>
        <taxon>Verrucomicrobiota</taxon>
        <taxon>Opitutia</taxon>
        <taxon>Opitutales</taxon>
        <taxon>Opitutaceae</taxon>
        <taxon>Rariglobus</taxon>
    </lineage>
</organism>
<dbReference type="Pfam" id="PF20434">
    <property type="entry name" value="BD-FAE"/>
    <property type="match status" value="1"/>
</dbReference>
<proteinExistence type="predicted"/>
<gene>
    <name evidence="3" type="ORF">FPL22_11835</name>
</gene>
<dbReference type="InterPro" id="IPR050300">
    <property type="entry name" value="GDXG_lipolytic_enzyme"/>
</dbReference>
<dbReference type="RefSeq" id="WP_144230593.1">
    <property type="nucleotide sequence ID" value="NZ_CBCRVV010000009.1"/>
</dbReference>
<accession>A0A556QJH6</accession>
<keyword evidence="4" id="KW-1185">Reference proteome</keyword>
<evidence type="ECO:0000313" key="4">
    <source>
        <dbReference type="Proteomes" id="UP000315648"/>
    </source>
</evidence>
<dbReference type="GO" id="GO:0016787">
    <property type="term" value="F:hydrolase activity"/>
    <property type="evidence" value="ECO:0007669"/>
    <property type="project" value="UniProtKB-KW"/>
</dbReference>